<protein>
    <submittedName>
        <fullName evidence="1">OsmC family peroxiredoxin</fullName>
    </submittedName>
</protein>
<evidence type="ECO:0000313" key="2">
    <source>
        <dbReference type="Proteomes" id="UP000298471"/>
    </source>
</evidence>
<dbReference type="OrthoDB" id="1358603at2"/>
<evidence type="ECO:0000313" key="1">
    <source>
        <dbReference type="EMBL" id="TGE28211.1"/>
    </source>
</evidence>
<dbReference type="Proteomes" id="UP000298471">
    <property type="component" value="Unassembled WGS sequence"/>
</dbReference>
<comment type="caution">
    <text evidence="1">The sequence shown here is derived from an EMBL/GenBank/DDBJ whole genome shotgun (WGS) entry which is preliminary data.</text>
</comment>
<name>A0A4Z0QGP9_9BACT</name>
<dbReference type="InterPro" id="IPR052924">
    <property type="entry name" value="OsmC/Ohr_hydroprdx_reductase"/>
</dbReference>
<dbReference type="Gene3D" id="3.30.300.20">
    <property type="match status" value="1"/>
</dbReference>
<dbReference type="SUPFAM" id="SSF82784">
    <property type="entry name" value="OsmC-like"/>
    <property type="match status" value="1"/>
</dbReference>
<accession>A0A4Z0QGP9</accession>
<proteinExistence type="predicted"/>
<gene>
    <name evidence="1" type="ORF">E5K02_01740</name>
</gene>
<reference evidence="1 2" key="1">
    <citation type="submission" date="2019-04" db="EMBL/GenBank/DDBJ databases">
        <authorList>
            <person name="Feng G."/>
            <person name="Zhang J."/>
            <person name="Zhu H."/>
        </authorList>
    </citation>
    <scope>NUCLEOTIDE SEQUENCE [LARGE SCALE GENOMIC DNA]</scope>
    <source>
        <strain evidence="1 2">9PBR-1</strain>
    </source>
</reference>
<dbReference type="PANTHER" id="PTHR35368">
    <property type="entry name" value="HYDROPEROXIDE REDUCTASE"/>
    <property type="match status" value="1"/>
</dbReference>
<organism evidence="1 2">
    <name type="scientific">Hymenobacter metallicola</name>
    <dbReference type="NCBI Taxonomy" id="2563114"/>
    <lineage>
        <taxon>Bacteria</taxon>
        <taxon>Pseudomonadati</taxon>
        <taxon>Bacteroidota</taxon>
        <taxon>Cytophagia</taxon>
        <taxon>Cytophagales</taxon>
        <taxon>Hymenobacteraceae</taxon>
        <taxon>Hymenobacter</taxon>
    </lineage>
</organism>
<dbReference type="InterPro" id="IPR036102">
    <property type="entry name" value="OsmC/Ohrsf"/>
</dbReference>
<sequence length="132" mass="13873">MRISARVSSHPSGHETSVQTGSVVQVLAVPPKTSGPGSAVNGGELLLLALATCFCNDLYREAAKRSLTVTAVEVECSGDFDGEGEAGRNFTYRATVTADAPAADIEALIRHTDQVAEVHKTLRNGVPITLRP</sequence>
<dbReference type="Pfam" id="PF02566">
    <property type="entry name" value="OsmC"/>
    <property type="match status" value="1"/>
</dbReference>
<dbReference type="PANTHER" id="PTHR35368:SF1">
    <property type="entry name" value="HYDROPEROXIDE REDUCTASE"/>
    <property type="match status" value="1"/>
</dbReference>
<dbReference type="InterPro" id="IPR003718">
    <property type="entry name" value="OsmC/Ohr_fam"/>
</dbReference>
<dbReference type="EMBL" id="SRMB01000001">
    <property type="protein sequence ID" value="TGE28211.1"/>
    <property type="molecule type" value="Genomic_DNA"/>
</dbReference>
<keyword evidence="2" id="KW-1185">Reference proteome</keyword>
<dbReference type="RefSeq" id="WP_135391583.1">
    <property type="nucleotide sequence ID" value="NZ_SRMB01000001.1"/>
</dbReference>
<dbReference type="AlphaFoldDB" id="A0A4Z0QGP9"/>
<dbReference type="InterPro" id="IPR015946">
    <property type="entry name" value="KH_dom-like_a/b"/>
</dbReference>